<feature type="domain" description="ABC transmembrane type-1" evidence="8">
    <location>
        <begin position="95"/>
        <end position="313"/>
    </location>
</feature>
<protein>
    <submittedName>
        <fullName evidence="12">Inner membrane ABC transporter permease protein ycjO</fullName>
    </submittedName>
    <submittedName>
        <fullName evidence="10">Sugar ABC transporter permease</fullName>
    </submittedName>
</protein>
<keyword evidence="2 7" id="KW-0813">Transport</keyword>
<feature type="transmembrane region" description="Helical" evidence="7">
    <location>
        <begin position="29"/>
        <end position="51"/>
    </location>
</feature>
<dbReference type="Pfam" id="PF00528">
    <property type="entry name" value="BPD_transp_1"/>
    <property type="match status" value="1"/>
</dbReference>
<keyword evidence="3" id="KW-1003">Cell membrane</keyword>
<name>A0A2J9KPN2_9ACTO</name>
<dbReference type="AlphaFoldDB" id="A0A2J9KPN2"/>
<evidence type="ECO:0000256" key="2">
    <source>
        <dbReference type="ARBA" id="ARBA00022448"/>
    </source>
</evidence>
<evidence type="ECO:0000313" key="14">
    <source>
        <dbReference type="Proteomes" id="UP000575397"/>
    </source>
</evidence>
<comment type="caution">
    <text evidence="10">The sequence shown here is derived from an EMBL/GenBank/DDBJ whole genome shotgun (WGS) entry which is preliminary data.</text>
</comment>
<dbReference type="InterPro" id="IPR035906">
    <property type="entry name" value="MetI-like_sf"/>
</dbReference>
<dbReference type="EMBL" id="UGGQ01000006">
    <property type="protein sequence ID" value="STO15846.1"/>
    <property type="molecule type" value="Genomic_DNA"/>
</dbReference>
<feature type="transmembrane region" description="Helical" evidence="7">
    <location>
        <begin position="98"/>
        <end position="120"/>
    </location>
</feature>
<dbReference type="PROSITE" id="PS50928">
    <property type="entry name" value="ABC_TM1"/>
    <property type="match status" value="1"/>
</dbReference>
<dbReference type="Proteomes" id="UP000575397">
    <property type="component" value="Unassembled WGS sequence"/>
</dbReference>
<evidence type="ECO:0000256" key="3">
    <source>
        <dbReference type="ARBA" id="ARBA00022475"/>
    </source>
</evidence>
<evidence type="ECO:0000313" key="13">
    <source>
        <dbReference type="Proteomes" id="UP000255284"/>
    </source>
</evidence>
<evidence type="ECO:0000313" key="10">
    <source>
        <dbReference type="EMBL" id="NMW92772.1"/>
    </source>
</evidence>
<gene>
    <name evidence="12" type="primary">ycjO_2</name>
    <name evidence="9" type="ORF">FYZ43_09250</name>
    <name evidence="10" type="ORF">HHJ74_03485</name>
    <name evidence="11" type="ORF">HHJ77_04525</name>
    <name evidence="12" type="ORF">NCTC11819_00390</name>
</gene>
<keyword evidence="5 7" id="KW-1133">Transmembrane helix</keyword>
<dbReference type="Proteomes" id="UP000255284">
    <property type="component" value="Unassembled WGS sequence"/>
</dbReference>
<dbReference type="Gene3D" id="1.10.3720.10">
    <property type="entry name" value="MetI-like"/>
    <property type="match status" value="1"/>
</dbReference>
<dbReference type="GeneID" id="61167351"/>
<dbReference type="PANTHER" id="PTHR43227">
    <property type="entry name" value="BLL4140 PROTEIN"/>
    <property type="match status" value="1"/>
</dbReference>
<dbReference type="EMBL" id="VSZY01000018">
    <property type="protein sequence ID" value="MCU9969564.1"/>
    <property type="molecule type" value="Genomic_DNA"/>
</dbReference>
<evidence type="ECO:0000313" key="11">
    <source>
        <dbReference type="EMBL" id="NMX03208.1"/>
    </source>
</evidence>
<dbReference type="RefSeq" id="WP_004013003.1">
    <property type="nucleotide sequence ID" value="NZ_CAMPNB010000023.1"/>
</dbReference>
<dbReference type="OrthoDB" id="9805974at2"/>
<dbReference type="Proteomes" id="UP000582487">
    <property type="component" value="Unassembled WGS sequence"/>
</dbReference>
<feature type="transmembrane region" description="Helical" evidence="7">
    <location>
        <begin position="132"/>
        <end position="152"/>
    </location>
</feature>
<reference evidence="12 13" key="1">
    <citation type="submission" date="2018-06" db="EMBL/GenBank/DDBJ databases">
        <authorList>
            <consortium name="Pathogen Informatics"/>
            <person name="Doyle S."/>
        </authorList>
    </citation>
    <scope>NUCLEOTIDE SEQUENCE [LARGE SCALE GENOMIC DNA]</scope>
    <source>
        <strain evidence="12 13">NCTC11819</strain>
    </source>
</reference>
<reference evidence="14 15" key="3">
    <citation type="submission" date="2020-04" db="EMBL/GenBank/DDBJ databases">
        <title>Antimicrobial susceptibility and clonality of vaginal-derived multi-drug resistant Mobiluncus isolates in China.</title>
        <authorList>
            <person name="Zhang X."/>
        </authorList>
    </citation>
    <scope>NUCLEOTIDE SEQUENCE [LARGE SCALE GENOMIC DNA]</scope>
    <source>
        <strain evidence="11 14">12</strain>
        <strain evidence="10 15">7</strain>
    </source>
</reference>
<comment type="subcellular location">
    <subcellularLocation>
        <location evidence="1 7">Cell membrane</location>
        <topology evidence="1 7">Multi-pass membrane protein</topology>
    </subcellularLocation>
</comment>
<keyword evidence="4 7" id="KW-0812">Transmembrane</keyword>
<dbReference type="CDD" id="cd06261">
    <property type="entry name" value="TM_PBP2"/>
    <property type="match status" value="1"/>
</dbReference>
<comment type="similarity">
    <text evidence="7">Belongs to the binding-protein-dependent transport system permease family.</text>
</comment>
<evidence type="ECO:0000256" key="6">
    <source>
        <dbReference type="ARBA" id="ARBA00023136"/>
    </source>
</evidence>
<evidence type="ECO:0000256" key="4">
    <source>
        <dbReference type="ARBA" id="ARBA00022692"/>
    </source>
</evidence>
<feature type="transmembrane region" description="Helical" evidence="7">
    <location>
        <begin position="293"/>
        <end position="313"/>
    </location>
</feature>
<evidence type="ECO:0000313" key="15">
    <source>
        <dbReference type="Proteomes" id="UP000582487"/>
    </source>
</evidence>
<dbReference type="SUPFAM" id="SSF161098">
    <property type="entry name" value="MetI-like"/>
    <property type="match status" value="1"/>
</dbReference>
<organism evidence="10 15">
    <name type="scientific">Mobiluncus mulieris</name>
    <dbReference type="NCBI Taxonomy" id="2052"/>
    <lineage>
        <taxon>Bacteria</taxon>
        <taxon>Bacillati</taxon>
        <taxon>Actinomycetota</taxon>
        <taxon>Actinomycetes</taxon>
        <taxon>Actinomycetales</taxon>
        <taxon>Actinomycetaceae</taxon>
        <taxon>Mobiluncus</taxon>
    </lineage>
</organism>
<reference evidence="9 16" key="2">
    <citation type="submission" date="2019-08" db="EMBL/GenBank/DDBJ databases">
        <title>Comparison of rpoB and gyrB Sequences from Mobiluncus Species and Development of a Multiplex PCR Method for Clinical Detection of Mobiluncus curtisii and Mobiluncus mulieris.</title>
        <authorList>
            <person name="Yang L."/>
            <person name="Shen Y."/>
            <person name="Xu G."/>
            <person name="Shu L.-B."/>
            <person name="Hu J."/>
            <person name="Zhang R."/>
            <person name="Wang Y."/>
            <person name="Zhou H.-W."/>
            <person name="Zhang X."/>
        </authorList>
    </citation>
    <scope>NUCLEOTIDE SEQUENCE [LARGE SCALE GENOMIC DNA]</scope>
    <source>
        <strain evidence="9 16">M26</strain>
    </source>
</reference>
<dbReference type="InterPro" id="IPR000515">
    <property type="entry name" value="MetI-like"/>
</dbReference>
<keyword evidence="6 7" id="KW-0472">Membrane</keyword>
<evidence type="ECO:0000256" key="7">
    <source>
        <dbReference type="RuleBase" id="RU363032"/>
    </source>
</evidence>
<sequence length="321" mass="35220">MSDNQAAVSKVAAASKPRKARSSNGIKQWGPGLLLVSPSLILVAIFVYGLLGTNVITSMQDNHTPPQVSGKAPVHFIGFENFSTLFADKDFQHSLVNLLMFTVMFLVGTLVLGFLWAWILEKPMKGEGFFRSVFLFPMAVSFIASGVVWRWLLNSATGDNASGLNRLFEMTGLKALENQWISDVRFGILAIGIPAVWQLSGYVMALFLAGFRGIPDDLREAARMDGANEWQLYRHIIFPQLAPVALSAVIIIGHMSLKSFDLIMAIASQTFYQTKVPAIDMYNFMTVSDHSNAAAVGTVLLVIVACLVVPYLIRDAKESAR</sequence>
<proteinExistence type="inferred from homology"/>
<feature type="transmembrane region" description="Helical" evidence="7">
    <location>
        <begin position="186"/>
        <end position="211"/>
    </location>
</feature>
<evidence type="ECO:0000313" key="9">
    <source>
        <dbReference type="EMBL" id="MCU9969564.1"/>
    </source>
</evidence>
<dbReference type="GO" id="GO:0055085">
    <property type="term" value="P:transmembrane transport"/>
    <property type="evidence" value="ECO:0007669"/>
    <property type="project" value="InterPro"/>
</dbReference>
<evidence type="ECO:0000256" key="5">
    <source>
        <dbReference type="ARBA" id="ARBA00022989"/>
    </source>
</evidence>
<dbReference type="Proteomes" id="UP001209486">
    <property type="component" value="Unassembled WGS sequence"/>
</dbReference>
<dbReference type="PANTHER" id="PTHR43227:SF11">
    <property type="entry name" value="BLL4140 PROTEIN"/>
    <property type="match status" value="1"/>
</dbReference>
<dbReference type="InterPro" id="IPR050809">
    <property type="entry name" value="UgpAE/MalFG_permease"/>
</dbReference>
<dbReference type="EMBL" id="JABCUV010000002">
    <property type="protein sequence ID" value="NMW92772.1"/>
    <property type="molecule type" value="Genomic_DNA"/>
</dbReference>
<evidence type="ECO:0000256" key="1">
    <source>
        <dbReference type="ARBA" id="ARBA00004651"/>
    </source>
</evidence>
<dbReference type="GO" id="GO:0005886">
    <property type="term" value="C:plasma membrane"/>
    <property type="evidence" value="ECO:0007669"/>
    <property type="project" value="UniProtKB-SubCell"/>
</dbReference>
<evidence type="ECO:0000259" key="8">
    <source>
        <dbReference type="PROSITE" id="PS50928"/>
    </source>
</evidence>
<feature type="transmembrane region" description="Helical" evidence="7">
    <location>
        <begin position="232"/>
        <end position="252"/>
    </location>
</feature>
<dbReference type="EMBL" id="JABCUS010000008">
    <property type="protein sequence ID" value="NMX03208.1"/>
    <property type="molecule type" value="Genomic_DNA"/>
</dbReference>
<evidence type="ECO:0000313" key="12">
    <source>
        <dbReference type="EMBL" id="STO15846.1"/>
    </source>
</evidence>
<accession>A0A2J9KPN2</accession>
<evidence type="ECO:0000313" key="16">
    <source>
        <dbReference type="Proteomes" id="UP001209486"/>
    </source>
</evidence>